<name>A0ACB9ZJ30_CATRO</name>
<sequence length="247" mass="27379">MSKLFGGKDPFDDPFFTTPFNDFFGGNLFDHPFLAHPFGDQPGSSKQVTIEELNPDDEDGVKTSDGGKELIVKNPNKNGRGKHNSVAYRRVAYGGENGMYYTCSEGRMIGDDGVFLAEMKEEDKIVGESLHTISKGIHNKGHSVTTKSNSDGKMDTLQTLHNLNEDELPKFEDDWKSNADKYFPGWENGFNALENAGTNWIGWDGFPNWNSWSGWALPPAEQIDNGEAMVPAGGRRKAKKITPVNVE</sequence>
<dbReference type="EMBL" id="CM044708">
    <property type="protein sequence ID" value="KAI5647370.1"/>
    <property type="molecule type" value="Genomic_DNA"/>
</dbReference>
<keyword evidence="2" id="KW-1185">Reference proteome</keyword>
<proteinExistence type="predicted"/>
<protein>
    <submittedName>
        <fullName evidence="1">Uncharacterized protein</fullName>
    </submittedName>
</protein>
<organism evidence="1 2">
    <name type="scientific">Catharanthus roseus</name>
    <name type="common">Madagascar periwinkle</name>
    <name type="synonym">Vinca rosea</name>
    <dbReference type="NCBI Taxonomy" id="4058"/>
    <lineage>
        <taxon>Eukaryota</taxon>
        <taxon>Viridiplantae</taxon>
        <taxon>Streptophyta</taxon>
        <taxon>Embryophyta</taxon>
        <taxon>Tracheophyta</taxon>
        <taxon>Spermatophyta</taxon>
        <taxon>Magnoliopsida</taxon>
        <taxon>eudicotyledons</taxon>
        <taxon>Gunneridae</taxon>
        <taxon>Pentapetalae</taxon>
        <taxon>asterids</taxon>
        <taxon>lamiids</taxon>
        <taxon>Gentianales</taxon>
        <taxon>Apocynaceae</taxon>
        <taxon>Rauvolfioideae</taxon>
        <taxon>Vinceae</taxon>
        <taxon>Catharanthinae</taxon>
        <taxon>Catharanthus</taxon>
    </lineage>
</organism>
<comment type="caution">
    <text evidence="1">The sequence shown here is derived from an EMBL/GenBank/DDBJ whole genome shotgun (WGS) entry which is preliminary data.</text>
</comment>
<evidence type="ECO:0000313" key="1">
    <source>
        <dbReference type="EMBL" id="KAI5647370.1"/>
    </source>
</evidence>
<evidence type="ECO:0000313" key="2">
    <source>
        <dbReference type="Proteomes" id="UP001060085"/>
    </source>
</evidence>
<gene>
    <name evidence="1" type="ORF">M9H77_33375</name>
</gene>
<dbReference type="Proteomes" id="UP001060085">
    <property type="component" value="Linkage Group LG08"/>
</dbReference>
<accession>A0ACB9ZJ30</accession>
<reference evidence="2" key="1">
    <citation type="journal article" date="2023" name="Nat. Plants">
        <title>Single-cell RNA sequencing provides a high-resolution roadmap for understanding the multicellular compartmentation of specialized metabolism.</title>
        <authorList>
            <person name="Sun S."/>
            <person name="Shen X."/>
            <person name="Li Y."/>
            <person name="Li Y."/>
            <person name="Wang S."/>
            <person name="Li R."/>
            <person name="Zhang H."/>
            <person name="Shen G."/>
            <person name="Guo B."/>
            <person name="Wei J."/>
            <person name="Xu J."/>
            <person name="St-Pierre B."/>
            <person name="Chen S."/>
            <person name="Sun C."/>
        </authorList>
    </citation>
    <scope>NUCLEOTIDE SEQUENCE [LARGE SCALE GENOMIC DNA]</scope>
</reference>